<organism evidence="2 3">
    <name type="scientific">Leekyejoonella antrihumi</name>
    <dbReference type="NCBI Taxonomy" id="1660198"/>
    <lineage>
        <taxon>Bacteria</taxon>
        <taxon>Bacillati</taxon>
        <taxon>Actinomycetota</taxon>
        <taxon>Actinomycetes</taxon>
        <taxon>Micrococcales</taxon>
        <taxon>Dermacoccaceae</taxon>
        <taxon>Leekyejoonella</taxon>
    </lineage>
</organism>
<comment type="caution">
    <text evidence="2">The sequence shown here is derived from an EMBL/GenBank/DDBJ whole genome shotgun (WGS) entry which is preliminary data.</text>
</comment>
<proteinExistence type="predicted"/>
<name>A0A563DNB5_9MICO</name>
<dbReference type="RefSeq" id="WP_146321600.1">
    <property type="nucleotide sequence ID" value="NZ_VCQV01000126.1"/>
</dbReference>
<keyword evidence="3" id="KW-1185">Reference proteome</keyword>
<accession>A0A563DNB5</accession>
<dbReference type="InterPro" id="IPR046229">
    <property type="entry name" value="TnpC-like"/>
</dbReference>
<gene>
    <name evidence="2" type="ORF">FGL98_25060</name>
</gene>
<dbReference type="EMBL" id="VCQV01000126">
    <property type="protein sequence ID" value="TWP31697.1"/>
    <property type="molecule type" value="Genomic_DNA"/>
</dbReference>
<sequence length="130" mass="14676">MKADNSRHLADAARVRAERTRRRAVIAVRHLARTGQPLTVTTVAEQAEVSRSWLYTQADLLDQIRAEQPRTSAPLTIPTRQAASDSSLKQRLEIAHQRIRSLEADNQQLRDALAQALGDRRATRPRYTSN</sequence>
<reference evidence="2 3" key="1">
    <citation type="submission" date="2019-05" db="EMBL/GenBank/DDBJ databases">
        <authorList>
            <person name="Lee S.D."/>
        </authorList>
    </citation>
    <scope>NUCLEOTIDE SEQUENCE [LARGE SCALE GENOMIC DNA]</scope>
    <source>
        <strain evidence="2 3">C5-26</strain>
    </source>
</reference>
<dbReference type="AlphaFoldDB" id="A0A563DNB5"/>
<dbReference type="Proteomes" id="UP000320244">
    <property type="component" value="Unassembled WGS sequence"/>
</dbReference>
<dbReference type="OrthoDB" id="3400214at2"/>
<dbReference type="Pfam" id="PF19776">
    <property type="entry name" value="DUF6262"/>
    <property type="match status" value="1"/>
</dbReference>
<feature type="coiled-coil region" evidence="1">
    <location>
        <begin position="92"/>
        <end position="119"/>
    </location>
</feature>
<evidence type="ECO:0000313" key="2">
    <source>
        <dbReference type="EMBL" id="TWP31697.1"/>
    </source>
</evidence>
<keyword evidence="1" id="KW-0175">Coiled coil</keyword>
<evidence type="ECO:0000256" key="1">
    <source>
        <dbReference type="SAM" id="Coils"/>
    </source>
</evidence>
<protein>
    <submittedName>
        <fullName evidence="2">Transposase</fullName>
    </submittedName>
</protein>
<evidence type="ECO:0000313" key="3">
    <source>
        <dbReference type="Proteomes" id="UP000320244"/>
    </source>
</evidence>
<reference evidence="2 3" key="2">
    <citation type="submission" date="2019-08" db="EMBL/GenBank/DDBJ databases">
        <title>Jejuicoccus antrihumi gen. nov., sp. nov., a new member of the family Dermacoccaceae isolated from a cave.</title>
        <authorList>
            <person name="Schumann P."/>
            <person name="Kim I.S."/>
        </authorList>
    </citation>
    <scope>NUCLEOTIDE SEQUENCE [LARGE SCALE GENOMIC DNA]</scope>
    <source>
        <strain evidence="2 3">C5-26</strain>
    </source>
</reference>